<dbReference type="AlphaFoldDB" id="I3Z020"/>
<gene>
    <name evidence="1" type="ordered locus">Aeqsu_3153</name>
</gene>
<evidence type="ECO:0000313" key="1">
    <source>
        <dbReference type="EMBL" id="AFL82588.1"/>
    </source>
</evidence>
<accession>I3Z020</accession>
<dbReference type="HOGENOM" id="CLU_3408485_0_0_10"/>
<dbReference type="EMBL" id="CP003280">
    <property type="protein sequence ID" value="AFL82588.1"/>
    <property type="molecule type" value="Genomic_DNA"/>
</dbReference>
<reference evidence="1 2" key="1">
    <citation type="submission" date="2012-06" db="EMBL/GenBank/DDBJ databases">
        <title>The complete genome of Aequorivita sublithincola DSM 14238.</title>
        <authorList>
            <consortium name="US DOE Joint Genome Institute (JGI-PGF)"/>
            <person name="Lucas S."/>
            <person name="Copeland A."/>
            <person name="Lapidus A."/>
            <person name="Goodwin L."/>
            <person name="Pitluck S."/>
            <person name="Peters L."/>
            <person name="Munk A.C.C."/>
            <person name="Kyrpides N."/>
            <person name="Mavromatis K."/>
            <person name="Pagani I."/>
            <person name="Ivanova N."/>
            <person name="Ovchinnikova G."/>
            <person name="Zeytun A."/>
            <person name="Detter J.C."/>
            <person name="Han C."/>
            <person name="Land M."/>
            <person name="Hauser L."/>
            <person name="Markowitz V."/>
            <person name="Cheng J.-F."/>
            <person name="Hugenholtz P."/>
            <person name="Woyke T."/>
            <person name="Wu D."/>
            <person name="Tindall B."/>
            <person name="Faehnrich R."/>
            <person name="Brambilla E."/>
            <person name="Klenk H.-P."/>
            <person name="Eisen J.A."/>
        </authorList>
    </citation>
    <scope>NUCLEOTIDE SEQUENCE [LARGE SCALE GENOMIC DNA]</scope>
    <source>
        <strain evidence="2">DSM 14238 / LMG 21431 / ACAM 643 / 9-3</strain>
    </source>
</reference>
<dbReference type="Proteomes" id="UP000006049">
    <property type="component" value="Chromosome"/>
</dbReference>
<evidence type="ECO:0000313" key="2">
    <source>
        <dbReference type="Proteomes" id="UP000006049"/>
    </source>
</evidence>
<sequence>MAEDYFINHLFMRLKLFDINLEIIMLDVI</sequence>
<dbReference type="KEGG" id="asl:Aeqsu_3153"/>
<protein>
    <submittedName>
        <fullName evidence="1">Uncharacterized protein</fullName>
    </submittedName>
</protein>
<keyword evidence="2" id="KW-1185">Reference proteome</keyword>
<name>I3Z020_AEQSU</name>
<proteinExistence type="predicted"/>
<organism evidence="1 2">
    <name type="scientific">Aequorivita sublithincola (strain DSM 14238 / LMG 21431 / ACAM 643 / 9-3)</name>
    <dbReference type="NCBI Taxonomy" id="746697"/>
    <lineage>
        <taxon>Bacteria</taxon>
        <taxon>Pseudomonadati</taxon>
        <taxon>Bacteroidota</taxon>
        <taxon>Flavobacteriia</taxon>
        <taxon>Flavobacteriales</taxon>
        <taxon>Flavobacteriaceae</taxon>
        <taxon>Aequorivita</taxon>
    </lineage>
</organism>